<dbReference type="GO" id="GO:0050660">
    <property type="term" value="F:flavin adenine dinucleotide binding"/>
    <property type="evidence" value="ECO:0007669"/>
    <property type="project" value="TreeGrafter"/>
</dbReference>
<gene>
    <name evidence="4" type="ORF">B0T20DRAFT_458451</name>
</gene>
<dbReference type="SUPFAM" id="SSF51905">
    <property type="entry name" value="FAD/NAD(P)-binding domain"/>
    <property type="match status" value="1"/>
</dbReference>
<dbReference type="PANTHER" id="PTHR10742:SF386">
    <property type="entry name" value="LYSINE-SPECIFIC HISTONE DEMETHYLASE 1A"/>
    <property type="match status" value="1"/>
</dbReference>
<reference evidence="4" key="2">
    <citation type="submission" date="2023-07" db="EMBL/GenBank/DDBJ databases">
        <authorList>
            <consortium name="Lawrence Berkeley National Laboratory"/>
            <person name="Haridas S."/>
            <person name="Hensen N."/>
            <person name="Bonometti L."/>
            <person name="Westerberg I."/>
            <person name="Brannstrom I.O."/>
            <person name="Guillou S."/>
            <person name="Cros-Aarteil S."/>
            <person name="Calhoun S."/>
            <person name="Kuo A."/>
            <person name="Mondo S."/>
            <person name="Pangilinan J."/>
            <person name="Riley R."/>
            <person name="LaButti K."/>
            <person name="Andreopoulos B."/>
            <person name="Lipzen A."/>
            <person name="Chen C."/>
            <person name="Yanf M."/>
            <person name="Daum C."/>
            <person name="Ng V."/>
            <person name="Clum A."/>
            <person name="Steindorff A."/>
            <person name="Ohm R."/>
            <person name="Martin F."/>
            <person name="Silar P."/>
            <person name="Natvig D."/>
            <person name="Lalanne C."/>
            <person name="Gautier V."/>
            <person name="Ament-velasquez S.L."/>
            <person name="Kruys A."/>
            <person name="Hutchinson M.I."/>
            <person name="Powell A.J."/>
            <person name="Barry K."/>
            <person name="Miller A.N."/>
            <person name="Grigoriev I.V."/>
            <person name="Debuchy R."/>
            <person name="Gladieux P."/>
            <person name="Thoren M.H."/>
            <person name="Johannesson H."/>
        </authorList>
    </citation>
    <scope>NUCLEOTIDE SEQUENCE</scope>
    <source>
        <strain evidence="4">FGSC 1904</strain>
    </source>
</reference>
<keyword evidence="5" id="KW-1185">Reference proteome</keyword>
<keyword evidence="2" id="KW-0560">Oxidoreductase</keyword>
<dbReference type="GO" id="GO:0016491">
    <property type="term" value="F:oxidoreductase activity"/>
    <property type="evidence" value="ECO:0007669"/>
    <property type="project" value="UniProtKB-KW"/>
</dbReference>
<dbReference type="InterPro" id="IPR050281">
    <property type="entry name" value="Flavin_monoamine_oxidase"/>
</dbReference>
<dbReference type="Gene3D" id="3.90.660.10">
    <property type="match status" value="1"/>
</dbReference>
<dbReference type="InterPro" id="IPR036188">
    <property type="entry name" value="FAD/NAD-bd_sf"/>
</dbReference>
<evidence type="ECO:0000313" key="4">
    <source>
        <dbReference type="EMBL" id="KAK3403373.1"/>
    </source>
</evidence>
<proteinExistence type="inferred from homology"/>
<feature type="domain" description="Amine oxidase" evidence="3">
    <location>
        <begin position="96"/>
        <end position="575"/>
    </location>
</feature>
<dbReference type="Pfam" id="PF01593">
    <property type="entry name" value="Amino_oxidase"/>
    <property type="match status" value="1"/>
</dbReference>
<dbReference type="Gene3D" id="3.50.50.60">
    <property type="entry name" value="FAD/NAD(P)-binding domain"/>
    <property type="match status" value="1"/>
</dbReference>
<dbReference type="AlphaFoldDB" id="A0AAE0UGM1"/>
<accession>A0AAE0UGM1</accession>
<dbReference type="Proteomes" id="UP001281003">
    <property type="component" value="Unassembled WGS sequence"/>
</dbReference>
<reference evidence="4" key="1">
    <citation type="journal article" date="2023" name="Mol. Phylogenet. Evol.">
        <title>Genome-scale phylogeny and comparative genomics of the fungal order Sordariales.</title>
        <authorList>
            <person name="Hensen N."/>
            <person name="Bonometti L."/>
            <person name="Westerberg I."/>
            <person name="Brannstrom I.O."/>
            <person name="Guillou S."/>
            <person name="Cros-Aarteil S."/>
            <person name="Calhoun S."/>
            <person name="Haridas S."/>
            <person name="Kuo A."/>
            <person name="Mondo S."/>
            <person name="Pangilinan J."/>
            <person name="Riley R."/>
            <person name="LaButti K."/>
            <person name="Andreopoulos B."/>
            <person name="Lipzen A."/>
            <person name="Chen C."/>
            <person name="Yan M."/>
            <person name="Daum C."/>
            <person name="Ng V."/>
            <person name="Clum A."/>
            <person name="Steindorff A."/>
            <person name="Ohm R.A."/>
            <person name="Martin F."/>
            <person name="Silar P."/>
            <person name="Natvig D.O."/>
            <person name="Lalanne C."/>
            <person name="Gautier V."/>
            <person name="Ament-Velasquez S.L."/>
            <person name="Kruys A."/>
            <person name="Hutchinson M.I."/>
            <person name="Powell A.J."/>
            <person name="Barry K."/>
            <person name="Miller A.N."/>
            <person name="Grigoriev I.V."/>
            <person name="Debuchy R."/>
            <person name="Gladieux P."/>
            <person name="Hiltunen Thoren M."/>
            <person name="Johannesson H."/>
        </authorList>
    </citation>
    <scope>NUCLEOTIDE SEQUENCE</scope>
    <source>
        <strain evidence="4">FGSC 1904</strain>
    </source>
</reference>
<evidence type="ECO:0000313" key="5">
    <source>
        <dbReference type="Proteomes" id="UP001281003"/>
    </source>
</evidence>
<evidence type="ECO:0000259" key="3">
    <source>
        <dbReference type="Pfam" id="PF01593"/>
    </source>
</evidence>
<organism evidence="4 5">
    <name type="scientific">Sordaria brevicollis</name>
    <dbReference type="NCBI Taxonomy" id="83679"/>
    <lineage>
        <taxon>Eukaryota</taxon>
        <taxon>Fungi</taxon>
        <taxon>Dikarya</taxon>
        <taxon>Ascomycota</taxon>
        <taxon>Pezizomycotina</taxon>
        <taxon>Sordariomycetes</taxon>
        <taxon>Sordariomycetidae</taxon>
        <taxon>Sordariales</taxon>
        <taxon>Sordariaceae</taxon>
        <taxon>Sordaria</taxon>
    </lineage>
</organism>
<dbReference type="SUPFAM" id="SSF54373">
    <property type="entry name" value="FAD-linked reductases, C-terminal domain"/>
    <property type="match status" value="1"/>
</dbReference>
<dbReference type="Gene3D" id="1.10.10.1620">
    <property type="match status" value="1"/>
</dbReference>
<dbReference type="PANTHER" id="PTHR10742">
    <property type="entry name" value="FLAVIN MONOAMINE OXIDASE"/>
    <property type="match status" value="1"/>
</dbReference>
<dbReference type="GO" id="GO:0003682">
    <property type="term" value="F:chromatin binding"/>
    <property type="evidence" value="ECO:0007669"/>
    <property type="project" value="TreeGrafter"/>
</dbReference>
<evidence type="ECO:0000256" key="2">
    <source>
        <dbReference type="ARBA" id="ARBA00023002"/>
    </source>
</evidence>
<evidence type="ECO:0000256" key="1">
    <source>
        <dbReference type="ARBA" id="ARBA00005995"/>
    </source>
</evidence>
<comment type="caution">
    <text evidence="4">The sequence shown here is derived from an EMBL/GenBank/DDBJ whole genome shotgun (WGS) entry which is preliminary data.</text>
</comment>
<comment type="similarity">
    <text evidence="1">Belongs to the flavin monoamine oxidase family.</text>
</comment>
<dbReference type="EMBL" id="JAUTDP010000001">
    <property type="protein sequence ID" value="KAK3403373.1"/>
    <property type="molecule type" value="Genomic_DNA"/>
</dbReference>
<dbReference type="GO" id="GO:0006338">
    <property type="term" value="P:chromatin remodeling"/>
    <property type="evidence" value="ECO:0007669"/>
    <property type="project" value="TreeGrafter"/>
</dbReference>
<protein>
    <recommendedName>
        <fullName evidence="3">Amine oxidase domain-containing protein</fullName>
    </recommendedName>
</protein>
<dbReference type="InterPro" id="IPR002937">
    <property type="entry name" value="Amino_oxidase"/>
</dbReference>
<sequence length="667" mass="73375">MAHLQTDIPRDDLNFLPPGGGGSLRIAYAKHLLREYLTEEHAKRHGLPEGESIPLKGIFRSIPSSLDELEGRDSLLSDDPESIQFPGKICIVGAGVAGLFTGLILKTCGIYNFDIIEASDRVGGRLYTHWFSNREKPDSEHDYYDIGAMRIPKIKTMQSALDLIHFLKLDHKLVKYYYKEKTDDKPADEKIPVPHMWWYKNQKPDGSKFDAAIKDVINSFTQGTSFGAAFEKFIKGDNDYYSTRAWLMLQANPKLTYEETALGEASDTSTGLFDQAFTETICDYCDFKEAEGADWYRLEGGMNQVAEEMQKLIESAWPDGAPAIKITTSRPVTVMSETANKSAINVTTTCPKGQSPKTTDYTAVFSTTAMAPLRRIDIEGLHLPDNILTGIRSLSYDRATKVAIKFASPWWTLIGGVSSTDLPISNVVYPSWNDGPDKPAVLMVSYSWAQDATRMGALVPDYTKSPPSKDDEIVSVCLNALVKLFSKADPKTIASTVPETGITLDFLRSQYVSHHAFAWSHDPLQGGAFALFGPGQFKDLYPAFQKVYCNGKFFMSGEALSTHHAWISGAVDSAYMSFLTFATVYNLQAAMVKLKASDLVGESGKNPDEVDEFLLKWAAKLSKGVTVRGDMGQGGGGGGKWRNGPANGVPHKGLKGLPVDDDVCDCC</sequence>
<name>A0AAE0UGM1_SORBR</name>